<evidence type="ECO:0000259" key="10">
    <source>
        <dbReference type="SMART" id="SM01074"/>
    </source>
</evidence>
<reference evidence="11 12" key="1">
    <citation type="submission" date="2020-04" db="EMBL/GenBank/DDBJ databases">
        <authorList>
            <person name="Laetsch R D."/>
            <person name="Stevens L."/>
            <person name="Kumar S."/>
            <person name="Blaxter L. M."/>
        </authorList>
    </citation>
    <scope>NUCLEOTIDE SEQUENCE [LARGE SCALE GENOMIC DNA]</scope>
</reference>
<evidence type="ECO:0000313" key="12">
    <source>
        <dbReference type="Proteomes" id="UP000494206"/>
    </source>
</evidence>
<keyword evidence="12" id="KW-1185">Reference proteome</keyword>
<feature type="region of interest" description="Disordered" evidence="8">
    <location>
        <begin position="127"/>
        <end position="156"/>
    </location>
</feature>
<evidence type="ECO:0000259" key="9">
    <source>
        <dbReference type="SMART" id="SM00382"/>
    </source>
</evidence>
<evidence type="ECO:0000256" key="3">
    <source>
        <dbReference type="ARBA" id="ARBA00022705"/>
    </source>
</evidence>
<feature type="compositionally biased region" description="Low complexity" evidence="8">
    <location>
        <begin position="143"/>
        <end position="152"/>
    </location>
</feature>
<evidence type="ECO:0000256" key="2">
    <source>
        <dbReference type="ARBA" id="ARBA00008398"/>
    </source>
</evidence>
<comment type="function">
    <text evidence="7">Component of the origin recognition complex (ORC) that binds origins of replication. DNA-binding is ATP-dependent, however specific DNA sequences that define origins of replication have not been identified so far. ORC is required to assemble the pre-replication complex necessary to initiate DNA replication.</text>
</comment>
<feature type="domain" description="Cdc6 C-terminal" evidence="10">
    <location>
        <begin position="533"/>
        <end position="615"/>
    </location>
</feature>
<dbReference type="SUPFAM" id="SSF52540">
    <property type="entry name" value="P-loop containing nucleoside triphosphate hydrolases"/>
    <property type="match status" value="1"/>
</dbReference>
<keyword evidence="7" id="KW-0067">ATP-binding</keyword>
<dbReference type="OrthoDB" id="1926878at2759"/>
<comment type="subcellular location">
    <subcellularLocation>
        <location evidence="1 7">Nucleus</location>
    </subcellularLocation>
</comment>
<dbReference type="PANTHER" id="PTHR10763">
    <property type="entry name" value="CELL DIVISION CONTROL PROTEIN 6-RELATED"/>
    <property type="match status" value="1"/>
</dbReference>
<sequence>MNSRLRPRQSTTSKIVTTTPAKSRAERYAGRNKTPRNLGKVVKSVIEYPKEVESSSSSSSDESGSEYNEKDIEIISDDDVSSEMEIDDDDKENRCIASKTRKSAVENHAAKTFANLTLENETRTPRRILRSTPARKNQGALCSSSTSSSINSDSDEIGDDIMECVERAQRSTRRNPLGIIATPNSASRKKTAPIKLKSTKTPGGSKRWQIEKKCEDEKPAAPIRKVVIKLREPLTVAEKLRDLSCRLHLSEVPTELPCREKEAADVRRFIADAIHPLYGESGAMYIGGTTGTGKTATVRTVVESMLKNPKTPKFVYVEVNAMIFRKKIFTEIYNGIQEKYAISSKRNVTSNIAPATARRELNTVLRKADKHRPPIVILVDELDGLVNRKQDILYDIFDWTAVPEARVTVIAISNTLDFPERMLCQRISSRLDKRRLIFHPYDHEQITHIIQSRLSGSDVVDNHAVILAARKVASISGDLRPALDVLRRAIRIALETNAQTLCAEHVLLAQKLSMEPLRSRIIRGLRPHKLMLFRAVLSIMQDGNKEETIFADVYKIYSVICSQLSGLEPISDCEAYEMILQMARSNLFVLSTGNCGNLRRKIKLGMTTHEAETCVKLVEDDHKKTL</sequence>
<keyword evidence="5 7" id="KW-0238">DNA-binding</keyword>
<keyword evidence="3 7" id="KW-0235">DNA replication</keyword>
<dbReference type="Pfam" id="PF09079">
    <property type="entry name" value="WHD_Cdc6"/>
    <property type="match status" value="1"/>
</dbReference>
<dbReference type="Pfam" id="PF00004">
    <property type="entry name" value="AAA"/>
    <property type="match status" value="1"/>
</dbReference>
<dbReference type="InterPro" id="IPR003959">
    <property type="entry name" value="ATPase_AAA_core"/>
</dbReference>
<evidence type="ECO:0000256" key="4">
    <source>
        <dbReference type="ARBA" id="ARBA00022723"/>
    </source>
</evidence>
<comment type="caution">
    <text evidence="11">The sequence shown here is derived from an EMBL/GenBank/DDBJ whole genome shotgun (WGS) entry which is preliminary data.</text>
</comment>
<feature type="domain" description="AAA+ ATPase" evidence="9">
    <location>
        <begin position="280"/>
        <end position="442"/>
    </location>
</feature>
<dbReference type="SMART" id="SM01074">
    <property type="entry name" value="Cdc6_C"/>
    <property type="match status" value="1"/>
</dbReference>
<dbReference type="GO" id="GO:0005664">
    <property type="term" value="C:nuclear origin of replication recognition complex"/>
    <property type="evidence" value="ECO:0007669"/>
    <property type="project" value="TreeGrafter"/>
</dbReference>
<feature type="compositionally biased region" description="Low complexity" evidence="8">
    <location>
        <begin position="54"/>
        <end position="66"/>
    </location>
</feature>
<dbReference type="InterPro" id="IPR054425">
    <property type="entry name" value="Cdc6_ORC1-like_ATPase_lid"/>
</dbReference>
<dbReference type="GO" id="GO:0033314">
    <property type="term" value="P:mitotic DNA replication checkpoint signaling"/>
    <property type="evidence" value="ECO:0007669"/>
    <property type="project" value="TreeGrafter"/>
</dbReference>
<keyword evidence="4" id="KW-0479">Metal-binding</keyword>
<dbReference type="GO" id="GO:0003688">
    <property type="term" value="F:DNA replication origin binding"/>
    <property type="evidence" value="ECO:0007669"/>
    <property type="project" value="TreeGrafter"/>
</dbReference>
<feature type="region of interest" description="Disordered" evidence="8">
    <location>
        <begin position="1"/>
        <end position="76"/>
    </location>
</feature>
<protein>
    <recommendedName>
        <fullName evidence="7">Origin recognition complex subunit 1</fullName>
    </recommendedName>
</protein>
<feature type="compositionally biased region" description="Polar residues" evidence="8">
    <location>
        <begin position="1"/>
        <end position="21"/>
    </location>
</feature>
<evidence type="ECO:0000256" key="6">
    <source>
        <dbReference type="ARBA" id="ARBA00023242"/>
    </source>
</evidence>
<dbReference type="GO" id="GO:0016887">
    <property type="term" value="F:ATP hydrolysis activity"/>
    <property type="evidence" value="ECO:0007669"/>
    <property type="project" value="InterPro"/>
</dbReference>
<dbReference type="InterPro" id="IPR050311">
    <property type="entry name" value="ORC1/CDC6"/>
</dbReference>
<organism evidence="11 12">
    <name type="scientific">Caenorhabditis bovis</name>
    <dbReference type="NCBI Taxonomy" id="2654633"/>
    <lineage>
        <taxon>Eukaryota</taxon>
        <taxon>Metazoa</taxon>
        <taxon>Ecdysozoa</taxon>
        <taxon>Nematoda</taxon>
        <taxon>Chromadorea</taxon>
        <taxon>Rhabditida</taxon>
        <taxon>Rhabditina</taxon>
        <taxon>Rhabditomorpha</taxon>
        <taxon>Rhabditoidea</taxon>
        <taxon>Rhabditidae</taxon>
        <taxon>Peloderinae</taxon>
        <taxon>Caenorhabditis</taxon>
    </lineage>
</organism>
<evidence type="ECO:0000313" key="11">
    <source>
        <dbReference type="EMBL" id="CAB3402063.1"/>
    </source>
</evidence>
<dbReference type="Proteomes" id="UP000494206">
    <property type="component" value="Unassembled WGS sequence"/>
</dbReference>
<dbReference type="GO" id="GO:0006270">
    <property type="term" value="P:DNA replication initiation"/>
    <property type="evidence" value="ECO:0007669"/>
    <property type="project" value="TreeGrafter"/>
</dbReference>
<keyword evidence="7" id="KW-0547">Nucleotide-binding</keyword>
<dbReference type="InterPro" id="IPR003593">
    <property type="entry name" value="AAA+_ATPase"/>
</dbReference>
<accession>A0A8S1ELF1</accession>
<comment type="subunit">
    <text evidence="7">ORC is composed of six subunits.</text>
</comment>
<dbReference type="Pfam" id="PF22606">
    <property type="entry name" value="Cdc6-ORC-like_ATPase_lid"/>
    <property type="match status" value="1"/>
</dbReference>
<dbReference type="GO" id="GO:0005524">
    <property type="term" value="F:ATP binding"/>
    <property type="evidence" value="ECO:0007669"/>
    <property type="project" value="UniProtKB-KW"/>
</dbReference>
<dbReference type="InterPro" id="IPR027417">
    <property type="entry name" value="P-loop_NTPase"/>
</dbReference>
<dbReference type="Gene3D" id="3.40.50.300">
    <property type="entry name" value="P-loop containing nucleotide triphosphate hydrolases"/>
    <property type="match status" value="1"/>
</dbReference>
<keyword evidence="6 7" id="KW-0539">Nucleus</keyword>
<feature type="region of interest" description="Disordered" evidence="8">
    <location>
        <begin position="178"/>
        <end position="206"/>
    </location>
</feature>
<dbReference type="GO" id="GO:0046872">
    <property type="term" value="F:metal ion binding"/>
    <property type="evidence" value="ECO:0007669"/>
    <property type="project" value="UniProtKB-KW"/>
</dbReference>
<dbReference type="InterPro" id="IPR015163">
    <property type="entry name" value="Cdc6_C"/>
</dbReference>
<evidence type="ECO:0000256" key="5">
    <source>
        <dbReference type="ARBA" id="ARBA00023125"/>
    </source>
</evidence>
<evidence type="ECO:0000256" key="8">
    <source>
        <dbReference type="SAM" id="MobiDB-lite"/>
    </source>
</evidence>
<dbReference type="EMBL" id="CADEPM010000003">
    <property type="protein sequence ID" value="CAB3402063.1"/>
    <property type="molecule type" value="Genomic_DNA"/>
</dbReference>
<proteinExistence type="inferred from homology"/>
<evidence type="ECO:0000256" key="7">
    <source>
        <dbReference type="RuleBase" id="RU365058"/>
    </source>
</evidence>
<name>A0A8S1ELF1_9PELO</name>
<evidence type="ECO:0000256" key="1">
    <source>
        <dbReference type="ARBA" id="ARBA00004123"/>
    </source>
</evidence>
<gene>
    <name evidence="11" type="ORF">CBOVIS_LOCUS4732</name>
</gene>
<dbReference type="SMART" id="SM00382">
    <property type="entry name" value="AAA"/>
    <property type="match status" value="1"/>
</dbReference>
<dbReference type="PANTHER" id="PTHR10763:SF23">
    <property type="entry name" value="ORIGIN RECOGNITION COMPLEX SUBUNIT 1"/>
    <property type="match status" value="1"/>
</dbReference>
<dbReference type="AlphaFoldDB" id="A0A8S1ELF1"/>
<comment type="similarity">
    <text evidence="2 7">Belongs to the ORC1 family.</text>
</comment>